<dbReference type="InterPro" id="IPR024937">
    <property type="entry name" value="Domain_X"/>
</dbReference>
<reference evidence="2" key="1">
    <citation type="journal article" date="2014" name="Sci. Rep.">
        <title>Minimally destructive sampling of type specimens of Pyropia (Bangiales, Rhodophyta) recovers complete plastid and mitochondrial genomes.</title>
        <authorList>
            <person name="Hughey J.R."/>
            <person name="Gabrielson P.W."/>
            <person name="Rohmer L."/>
            <person name="Tortolani J."/>
            <person name="Silva M."/>
            <person name="Miller K.A."/>
            <person name="Young J.D."/>
            <person name="Martell C."/>
            <person name="Ruediger E."/>
        </authorList>
    </citation>
    <scope>NUCLEOTIDE SEQUENCE</scope>
</reference>
<evidence type="ECO:0000313" key="2">
    <source>
        <dbReference type="EMBL" id="AHB34955.1"/>
    </source>
</evidence>
<dbReference type="GO" id="GO:0005739">
    <property type="term" value="C:mitochondrion"/>
    <property type="evidence" value="ECO:0007669"/>
    <property type="project" value="TreeGrafter"/>
</dbReference>
<organism evidence="2">
    <name type="scientific">Pyropia perforata</name>
    <name type="common">Red alga</name>
    <name type="synonym">Porphyra perforata</name>
    <dbReference type="NCBI Taxonomy" id="182771"/>
    <lineage>
        <taxon>Eukaryota</taxon>
        <taxon>Rhodophyta</taxon>
        <taxon>Bangiophyceae</taxon>
        <taxon>Bangiales</taxon>
        <taxon>Bangiaceae</taxon>
        <taxon>Pyropia</taxon>
    </lineage>
</organism>
<evidence type="ECO:0000259" key="1">
    <source>
        <dbReference type="PROSITE" id="PS50878"/>
    </source>
</evidence>
<keyword evidence="2" id="KW-0496">Mitochondrion</keyword>
<dbReference type="GO" id="GO:0090615">
    <property type="term" value="P:mitochondrial mRNA processing"/>
    <property type="evidence" value="ECO:0007669"/>
    <property type="project" value="TreeGrafter"/>
</dbReference>
<dbReference type="SUPFAM" id="SSF56672">
    <property type="entry name" value="DNA/RNA polymerases"/>
    <property type="match status" value="1"/>
</dbReference>
<dbReference type="PANTHER" id="PTHR33642">
    <property type="entry name" value="COX1/OXI3 INTRON 1 PROTEIN-RELATED"/>
    <property type="match status" value="1"/>
</dbReference>
<dbReference type="PROSITE" id="PS50878">
    <property type="entry name" value="RT_POL"/>
    <property type="match status" value="1"/>
</dbReference>
<sequence length="780" mass="89946">MIYLFKLPISKSLNWIVNKDRLNYSLCLKTLSLSEIGNNFGKSGNESLLREPEFPKNSRQVMLIMNKIIKLIHIDGFTLNLIHNISGNSIYVIWGGTRIFTFSWIIITRQGHQPQKDMQRSKMSLIEKQKNSGYPTNRKIHGYGTLVVGGRRSQSSFNYRRGVELRFLSEKPCISSNECARLVNLRKVNFENKFHVNKNTIHIISDMNVLILAYELIKSNPGNMTPGVDGSTLDGLDKTWLQNISTKIKQGKFLFSPGRKKYIPKPGSVDKRPLGIASPREKTVQKAILLVLESIFEPSFLRNSHGFRPNRGNHTALKMVKSEFHGVPWIIEGDISKCFDEIDHSILLRLFSKRISCDKSLTLIKRGLKAGFIDLGIFTRTKLGTPQGSILSPILCNIYLHELDLFLLQLKIKFDKGTSRVKNPQFRKLQYKLSNLKSPLEKKLVRRDLWKVHSLNPLDPNFCRIHFVRYADDFIVGVTSSHDVVLEVKNMIKEFLCNHLKLNLNALKTQITHIREKDVFFLGTLIKGNWKKEKPIRLVNFPSRKTSIKTRVTPRLSFHAPIKKLFDKATAEGFFRKDGINYKPTFVGKLINMDHGDILVFYNSIVRGVLNYYSFVDNHKSLGSWVHYMKFSCARTLALKYKLRFTSRIFKKFGPNLACPNTKKRLFLPTSFKRTQAFQINSPIPFEKKVLFWSKKITKSNLNKDCLICGSSLLVEMHHIRSVADIRKKLRSNKADFFSLQMAGINRKQVPLCREHHLKLHNKTLSPEETLLFQNNIKEI</sequence>
<name>A0A059STI4_PYRPE</name>
<dbReference type="EMBL" id="KF515971">
    <property type="protein sequence ID" value="AHB34955.1"/>
    <property type="molecule type" value="Genomic_DNA"/>
</dbReference>
<dbReference type="GO" id="GO:0006315">
    <property type="term" value="P:homing of group II introns"/>
    <property type="evidence" value="ECO:0007669"/>
    <property type="project" value="TreeGrafter"/>
</dbReference>
<dbReference type="GO" id="GO:0003964">
    <property type="term" value="F:RNA-directed DNA polymerase activity"/>
    <property type="evidence" value="ECO:0007669"/>
    <property type="project" value="TreeGrafter"/>
</dbReference>
<dbReference type="InterPro" id="IPR000477">
    <property type="entry name" value="RT_dom"/>
</dbReference>
<dbReference type="PANTHER" id="PTHR33642:SF4">
    <property type="entry name" value="COX1_OXI3 INTRON 1 PROTEIN-RELATED"/>
    <property type="match status" value="1"/>
</dbReference>
<dbReference type="AlphaFoldDB" id="A0A059STI4"/>
<proteinExistence type="predicted"/>
<gene>
    <name evidence="2" type="primary">orf780</name>
</gene>
<accession>A0A059STI4</accession>
<dbReference type="CDD" id="cd01651">
    <property type="entry name" value="RT_G2_intron"/>
    <property type="match status" value="1"/>
</dbReference>
<dbReference type="InterPro" id="IPR043502">
    <property type="entry name" value="DNA/RNA_pol_sf"/>
</dbReference>
<dbReference type="Pfam" id="PF00078">
    <property type="entry name" value="RVT_1"/>
    <property type="match status" value="1"/>
</dbReference>
<protein>
    <recommendedName>
        <fullName evidence="1">Reverse transcriptase domain-containing protein</fullName>
    </recommendedName>
</protein>
<feature type="domain" description="Reverse transcriptase" evidence="1">
    <location>
        <begin position="244"/>
        <end position="526"/>
    </location>
</feature>
<geneLocation type="mitochondrion" evidence="2"/>
<dbReference type="Pfam" id="PF01348">
    <property type="entry name" value="Intron_maturas2"/>
    <property type="match status" value="1"/>
</dbReference>